<feature type="domain" description="AFP-like" evidence="1">
    <location>
        <begin position="288"/>
        <end position="346"/>
    </location>
</feature>
<dbReference type="PANTHER" id="PTHR42966">
    <property type="entry name" value="N-ACETYLNEURAMINATE SYNTHASE"/>
    <property type="match status" value="1"/>
</dbReference>
<dbReference type="InterPro" id="IPR036732">
    <property type="entry name" value="AFP_Neu5c_C_sf"/>
</dbReference>
<gene>
    <name evidence="2" type="ORF">DNHGIG_10380</name>
</gene>
<dbReference type="PROSITE" id="PS50844">
    <property type="entry name" value="AFP_LIKE"/>
    <property type="match status" value="1"/>
</dbReference>
<dbReference type="SUPFAM" id="SSF51569">
    <property type="entry name" value="Aldolase"/>
    <property type="match status" value="1"/>
</dbReference>
<dbReference type="GO" id="GO:0047444">
    <property type="term" value="F:N-acylneuraminate-9-phosphate synthase activity"/>
    <property type="evidence" value="ECO:0007669"/>
    <property type="project" value="TreeGrafter"/>
</dbReference>
<dbReference type="GO" id="GO:0016051">
    <property type="term" value="P:carbohydrate biosynthetic process"/>
    <property type="evidence" value="ECO:0007669"/>
    <property type="project" value="InterPro"/>
</dbReference>
<dbReference type="SMART" id="SM00858">
    <property type="entry name" value="SAF"/>
    <property type="match status" value="1"/>
</dbReference>
<dbReference type="InterPro" id="IPR006190">
    <property type="entry name" value="SAF_AFP_Neu5Ac"/>
</dbReference>
<accession>A0AAV4LCR1</accession>
<dbReference type="AlphaFoldDB" id="A0AAV4LCR1"/>
<dbReference type="InterPro" id="IPR013132">
    <property type="entry name" value="PseI/NeuA/B-like_N"/>
</dbReference>
<protein>
    <submittedName>
        <fullName evidence="2">N-acetylneuraminate synthase</fullName>
    </submittedName>
</protein>
<comment type="caution">
    <text evidence="2">The sequence shown here is derived from an EMBL/GenBank/DDBJ whole genome shotgun (WGS) entry which is preliminary data.</text>
</comment>
<dbReference type="NCBIfam" id="TIGR03569">
    <property type="entry name" value="NeuB_NnaB"/>
    <property type="match status" value="1"/>
</dbReference>
<sequence length="346" mass="38656">MIRIGNKTIGEGQPVFIIAEAGVNHQGDLNIARRLVDIAVEAGADAVKFQTFKAEKIVTRTAEKAEYQKETTGTNESQFEMLKRLELGFDQHLVLKSYAEERGILFLSTPFDVQSVNWLEELNVPLYKISSGDLTNTVLLHRIAATKKPVILSTGMATIEEIQEALDVLREIDVCLLHCTTSYPTPFEDVNLRAMQTLRSTFQKITGYSDHTLGIEVPLAAVAMGAQIIEKHFTYDKKAEGPDHHASLSPEELKLMIQGIRRVEKALGTPKKELSPSEVKNRNLARKSVVTSRPIKKGTILTEDMLTVKRPGTGLPPKTFHQLIGKRVKEDLPADYLIDWKDVDDE</sequence>
<name>A0AAV4LCR1_9BACL</name>
<dbReference type="InterPro" id="IPR013785">
    <property type="entry name" value="Aldolase_TIM"/>
</dbReference>
<dbReference type="Gene3D" id="3.90.1210.10">
    <property type="entry name" value="Antifreeze-like/N-acetylneuraminic acid synthase C-terminal domain"/>
    <property type="match status" value="1"/>
</dbReference>
<evidence type="ECO:0000313" key="2">
    <source>
        <dbReference type="EMBL" id="GIM45489.1"/>
    </source>
</evidence>
<dbReference type="PANTHER" id="PTHR42966:SF1">
    <property type="entry name" value="SIALIC ACID SYNTHASE"/>
    <property type="match status" value="1"/>
</dbReference>
<evidence type="ECO:0000259" key="1">
    <source>
        <dbReference type="PROSITE" id="PS50844"/>
    </source>
</evidence>
<dbReference type="Gene3D" id="3.20.20.70">
    <property type="entry name" value="Aldolase class I"/>
    <property type="match status" value="1"/>
</dbReference>
<dbReference type="InterPro" id="IPR013974">
    <property type="entry name" value="SAF"/>
</dbReference>
<dbReference type="InterPro" id="IPR051690">
    <property type="entry name" value="PseI-like"/>
</dbReference>
<keyword evidence="3" id="KW-1185">Reference proteome</keyword>
<proteinExistence type="predicted"/>
<evidence type="ECO:0000313" key="3">
    <source>
        <dbReference type="Proteomes" id="UP001057291"/>
    </source>
</evidence>
<dbReference type="CDD" id="cd11615">
    <property type="entry name" value="SAF_NeuB_like"/>
    <property type="match status" value="1"/>
</dbReference>
<dbReference type="Pfam" id="PF03102">
    <property type="entry name" value="NeuB"/>
    <property type="match status" value="1"/>
</dbReference>
<dbReference type="EMBL" id="BOQE01000001">
    <property type="protein sequence ID" value="GIM45489.1"/>
    <property type="molecule type" value="Genomic_DNA"/>
</dbReference>
<dbReference type="Proteomes" id="UP001057291">
    <property type="component" value="Unassembled WGS sequence"/>
</dbReference>
<organism evidence="2 3">
    <name type="scientific">Collibacillus ludicampi</name>
    <dbReference type="NCBI Taxonomy" id="2771369"/>
    <lineage>
        <taxon>Bacteria</taxon>
        <taxon>Bacillati</taxon>
        <taxon>Bacillota</taxon>
        <taxon>Bacilli</taxon>
        <taxon>Bacillales</taxon>
        <taxon>Alicyclobacillaceae</taxon>
        <taxon>Collibacillus</taxon>
    </lineage>
</organism>
<dbReference type="SUPFAM" id="SSF51269">
    <property type="entry name" value="AFP III-like domain"/>
    <property type="match status" value="1"/>
</dbReference>
<dbReference type="InterPro" id="IPR057736">
    <property type="entry name" value="SAF_PseI/NeuA/NeuB"/>
</dbReference>
<dbReference type="InterPro" id="IPR020007">
    <property type="entry name" value="NeuB/NeuA"/>
</dbReference>
<reference evidence="2" key="1">
    <citation type="journal article" date="2023" name="Int. J. Syst. Evol. Microbiol.">
        <title>Collibacillus ludicampi gen. nov., sp. nov., a new soil bacterium of the family Alicyclobacillaceae.</title>
        <authorList>
            <person name="Jojima T."/>
            <person name="Ioku Y."/>
            <person name="Fukuta Y."/>
            <person name="Shirasaka N."/>
            <person name="Matsumura Y."/>
            <person name="Mori M."/>
        </authorList>
    </citation>
    <scope>NUCLEOTIDE SEQUENCE</scope>
    <source>
        <strain evidence="2">TP075</strain>
    </source>
</reference>
<dbReference type="RefSeq" id="WP_282198687.1">
    <property type="nucleotide sequence ID" value="NZ_BOQE01000001.1"/>
</dbReference>
<dbReference type="Pfam" id="PF08666">
    <property type="entry name" value="SAF"/>
    <property type="match status" value="1"/>
</dbReference>